<dbReference type="InterPro" id="IPR009003">
    <property type="entry name" value="Peptidase_S1_PA"/>
</dbReference>
<reference evidence="4 5" key="1">
    <citation type="submission" date="2018-06" db="EMBL/GenBank/DDBJ databases">
        <title>Sphaerisporangium craniellae sp. nov., isolated from a marine sponge in the South China Sea.</title>
        <authorList>
            <person name="Li L."/>
        </authorList>
    </citation>
    <scope>NUCLEOTIDE SEQUENCE [LARGE SCALE GENOMIC DNA]</scope>
    <source>
        <strain evidence="4 5">LHW63015</strain>
    </source>
</reference>
<evidence type="ECO:0000313" key="4">
    <source>
        <dbReference type="EMBL" id="RBQ20151.1"/>
    </source>
</evidence>
<evidence type="ECO:0000256" key="3">
    <source>
        <dbReference type="SAM" id="SignalP"/>
    </source>
</evidence>
<feature type="region of interest" description="Disordered" evidence="1">
    <location>
        <begin position="421"/>
        <end position="514"/>
    </location>
</feature>
<dbReference type="InterPro" id="IPR043504">
    <property type="entry name" value="Peptidase_S1_PA_chymotrypsin"/>
</dbReference>
<keyword evidence="5" id="KW-1185">Reference proteome</keyword>
<proteinExistence type="predicted"/>
<evidence type="ECO:0000256" key="2">
    <source>
        <dbReference type="SAM" id="Phobius"/>
    </source>
</evidence>
<evidence type="ECO:0000313" key="5">
    <source>
        <dbReference type="Proteomes" id="UP000253303"/>
    </source>
</evidence>
<dbReference type="SUPFAM" id="SSF50494">
    <property type="entry name" value="Trypsin-like serine proteases"/>
    <property type="match status" value="1"/>
</dbReference>
<keyword evidence="3" id="KW-0732">Signal</keyword>
<comment type="caution">
    <text evidence="4">The sequence shown here is derived from an EMBL/GenBank/DDBJ whole genome shotgun (WGS) entry which is preliminary data.</text>
</comment>
<dbReference type="Proteomes" id="UP000253303">
    <property type="component" value="Unassembled WGS sequence"/>
</dbReference>
<dbReference type="RefSeq" id="WP_113980354.1">
    <property type="nucleotide sequence ID" value="NZ_QMEY01000003.1"/>
</dbReference>
<dbReference type="EMBL" id="QMEY01000003">
    <property type="protein sequence ID" value="RBQ20151.1"/>
    <property type="molecule type" value="Genomic_DNA"/>
</dbReference>
<name>A0A366M1T6_9ACTN</name>
<feature type="compositionally biased region" description="Low complexity" evidence="1">
    <location>
        <begin position="505"/>
        <end position="514"/>
    </location>
</feature>
<sequence>MRRPGPLIRLALGAFAGVAGVTSVAVPALAHEHPSGITDLVTPAVVRVEAVAHVEVTLLDHVGELQHVERSYEVPIGSGTGVVVNPEGAVVTLTRVVKSEDDAAVYAANKVFADHHKVDIKQDFQRHRLDDSILNRHLQQCYPPKTESATCLTKVTPQIKIFPNIAPADKEGINAEIGHTGDDPDSPAVLLPVGRADGGAGLPTAPLAARVPDKPGSPVSLAGFTGRPAADRPHLIDIAHLDAGGAGKGGRPFKDPEGKVDEPRKIGELAGKGLAGAPVIGDKDGAVVGLLAGGAGDGRMIGVREVTKALAEAKVEPRRGPLDAAFEVALTRFHTKYFGDAVPALRRVLDLYPGHVVAAKHLKTAQDKRGGPDDAGALAAPAQAGGDVPLWPFIAGAGVLVAAVIGGTLLILRRRARRDTAATAPMTPNDRRVAPAVPSAPPSPSPSSSLAPPPAPSPAGEQDPARGEPSPADVTRIVTRSPMPPGLPAAPEGAQGPPLLTARQPATAPAGVPAGVPGRAGQRFCTACGMGLGPAHRFCGYCGHPAET</sequence>
<accession>A0A366M1T6</accession>
<organism evidence="4 5">
    <name type="scientific">Spongiactinospora rosea</name>
    <dbReference type="NCBI Taxonomy" id="2248750"/>
    <lineage>
        <taxon>Bacteria</taxon>
        <taxon>Bacillati</taxon>
        <taxon>Actinomycetota</taxon>
        <taxon>Actinomycetes</taxon>
        <taxon>Streptosporangiales</taxon>
        <taxon>Streptosporangiaceae</taxon>
        <taxon>Spongiactinospora</taxon>
    </lineage>
</organism>
<keyword evidence="2" id="KW-1133">Transmembrane helix</keyword>
<feature type="compositionally biased region" description="Pro residues" evidence="1">
    <location>
        <begin position="438"/>
        <end position="457"/>
    </location>
</feature>
<evidence type="ECO:0000256" key="1">
    <source>
        <dbReference type="SAM" id="MobiDB-lite"/>
    </source>
</evidence>
<feature type="chain" id="PRO_5017000734" description="Trypsin-like peptidase" evidence="3">
    <location>
        <begin position="31"/>
        <end position="548"/>
    </location>
</feature>
<keyword evidence="2" id="KW-0812">Transmembrane</keyword>
<feature type="signal peptide" evidence="3">
    <location>
        <begin position="1"/>
        <end position="30"/>
    </location>
</feature>
<dbReference type="OrthoDB" id="5187308at2"/>
<protein>
    <recommendedName>
        <fullName evidence="6">Trypsin-like peptidase</fullName>
    </recommendedName>
</protein>
<gene>
    <name evidence="4" type="ORF">DP939_10040</name>
</gene>
<keyword evidence="2" id="KW-0472">Membrane</keyword>
<dbReference type="Gene3D" id="2.40.10.10">
    <property type="entry name" value="Trypsin-like serine proteases"/>
    <property type="match status" value="1"/>
</dbReference>
<feature type="transmembrane region" description="Helical" evidence="2">
    <location>
        <begin position="390"/>
        <end position="412"/>
    </location>
</feature>
<evidence type="ECO:0008006" key="6">
    <source>
        <dbReference type="Google" id="ProtNLM"/>
    </source>
</evidence>
<dbReference type="AlphaFoldDB" id="A0A366M1T6"/>